<dbReference type="Proteomes" id="UP001139447">
    <property type="component" value="Unassembled WGS sequence"/>
</dbReference>
<accession>A0A9X1VT74</accession>
<evidence type="ECO:0000313" key="3">
    <source>
        <dbReference type="Proteomes" id="UP001139447"/>
    </source>
</evidence>
<dbReference type="InterPro" id="IPR052712">
    <property type="entry name" value="Acid_resist_chaperone_HdeD"/>
</dbReference>
<feature type="transmembrane region" description="Helical" evidence="1">
    <location>
        <begin position="157"/>
        <end position="180"/>
    </location>
</feature>
<feature type="transmembrane region" description="Helical" evidence="1">
    <location>
        <begin position="101"/>
        <end position="121"/>
    </location>
</feature>
<keyword evidence="3" id="KW-1185">Reference proteome</keyword>
<protein>
    <submittedName>
        <fullName evidence="2">HdeD family acid-resistance protein</fullName>
    </submittedName>
</protein>
<reference evidence="2" key="1">
    <citation type="submission" date="2022-03" db="EMBL/GenBank/DDBJ databases">
        <authorList>
            <person name="Woo C.Y."/>
        </authorList>
    </citation>
    <scope>NUCLEOTIDE SEQUENCE</scope>
    <source>
        <strain evidence="2">CYS-02</strain>
    </source>
</reference>
<keyword evidence="1" id="KW-1133">Transmembrane helix</keyword>
<dbReference type="InterPro" id="IPR005325">
    <property type="entry name" value="DUF308_memb"/>
</dbReference>
<keyword evidence="1" id="KW-0812">Transmembrane</keyword>
<organism evidence="2 3">
    <name type="scientific">Variovorax terrae</name>
    <dbReference type="NCBI Taxonomy" id="2923278"/>
    <lineage>
        <taxon>Bacteria</taxon>
        <taxon>Pseudomonadati</taxon>
        <taxon>Pseudomonadota</taxon>
        <taxon>Betaproteobacteria</taxon>
        <taxon>Burkholderiales</taxon>
        <taxon>Comamonadaceae</taxon>
        <taxon>Variovorax</taxon>
    </lineage>
</organism>
<dbReference type="Pfam" id="PF03729">
    <property type="entry name" value="DUF308"/>
    <property type="match status" value="1"/>
</dbReference>
<proteinExistence type="predicted"/>
<name>A0A9X1VT74_9BURK</name>
<evidence type="ECO:0000256" key="1">
    <source>
        <dbReference type="SAM" id="Phobius"/>
    </source>
</evidence>
<gene>
    <name evidence="2" type="ORF">MMF98_09640</name>
</gene>
<dbReference type="PANTHER" id="PTHR34989">
    <property type="entry name" value="PROTEIN HDED"/>
    <property type="match status" value="1"/>
</dbReference>
<dbReference type="AlphaFoldDB" id="A0A9X1VT74"/>
<feature type="transmembrane region" description="Helical" evidence="1">
    <location>
        <begin position="17"/>
        <end position="37"/>
    </location>
</feature>
<dbReference type="EMBL" id="JALGBI010000001">
    <property type="protein sequence ID" value="MCJ0763471.1"/>
    <property type="molecule type" value="Genomic_DNA"/>
</dbReference>
<dbReference type="RefSeq" id="WP_243306061.1">
    <property type="nucleotide sequence ID" value="NZ_JALGBI010000001.1"/>
</dbReference>
<sequence length="190" mass="20396">MIPSTFPRPLAEQLSRAWWLLLIRGLFAIAFGVFTWLQPGISLAALVLVFGIFVMADGLLGVITAIQGRKENDAWWALLLWGLVGIGVGLITFFAPGITALVLVLYVAAWALATGLLQIVAAVRLRKEIEGEWLLALGGLVSVVFGVLVMIQPGAGALALLWMLAAYAVLFGVLLVVLAFKMRKAMPRAA</sequence>
<feature type="transmembrane region" description="Helical" evidence="1">
    <location>
        <begin position="75"/>
        <end position="95"/>
    </location>
</feature>
<evidence type="ECO:0000313" key="2">
    <source>
        <dbReference type="EMBL" id="MCJ0763471.1"/>
    </source>
</evidence>
<feature type="transmembrane region" description="Helical" evidence="1">
    <location>
        <begin position="43"/>
        <end position="63"/>
    </location>
</feature>
<comment type="caution">
    <text evidence="2">The sequence shown here is derived from an EMBL/GenBank/DDBJ whole genome shotgun (WGS) entry which is preliminary data.</text>
</comment>
<feature type="transmembrane region" description="Helical" evidence="1">
    <location>
        <begin position="133"/>
        <end position="151"/>
    </location>
</feature>
<dbReference type="GO" id="GO:0005886">
    <property type="term" value="C:plasma membrane"/>
    <property type="evidence" value="ECO:0007669"/>
    <property type="project" value="TreeGrafter"/>
</dbReference>
<keyword evidence="1" id="KW-0472">Membrane</keyword>
<dbReference type="PANTHER" id="PTHR34989:SF1">
    <property type="entry name" value="PROTEIN HDED"/>
    <property type="match status" value="1"/>
</dbReference>